<organism evidence="2 3">
    <name type="scientific">Microthlaspi erraticum</name>
    <dbReference type="NCBI Taxonomy" id="1685480"/>
    <lineage>
        <taxon>Eukaryota</taxon>
        <taxon>Viridiplantae</taxon>
        <taxon>Streptophyta</taxon>
        <taxon>Embryophyta</taxon>
        <taxon>Tracheophyta</taxon>
        <taxon>Spermatophyta</taxon>
        <taxon>Magnoliopsida</taxon>
        <taxon>eudicotyledons</taxon>
        <taxon>Gunneridae</taxon>
        <taxon>Pentapetalae</taxon>
        <taxon>rosids</taxon>
        <taxon>malvids</taxon>
        <taxon>Brassicales</taxon>
        <taxon>Brassicaceae</taxon>
        <taxon>Coluteocarpeae</taxon>
        <taxon>Microthlaspi</taxon>
    </lineage>
</organism>
<dbReference type="InterPro" id="IPR012337">
    <property type="entry name" value="RNaseH-like_sf"/>
</dbReference>
<dbReference type="PANTHER" id="PTHR47074">
    <property type="entry name" value="BNAC02G40300D PROTEIN"/>
    <property type="match status" value="1"/>
</dbReference>
<proteinExistence type="predicted"/>
<dbReference type="InterPro" id="IPR002156">
    <property type="entry name" value="RNaseH_domain"/>
</dbReference>
<dbReference type="Pfam" id="PF13456">
    <property type="entry name" value="RVT_3"/>
    <property type="match status" value="1"/>
</dbReference>
<dbReference type="EMBL" id="CACVBM020000388">
    <property type="protein sequence ID" value="CAA7018490.1"/>
    <property type="molecule type" value="Genomic_DNA"/>
</dbReference>
<evidence type="ECO:0000313" key="3">
    <source>
        <dbReference type="Proteomes" id="UP000467841"/>
    </source>
</evidence>
<dbReference type="GO" id="GO:0004523">
    <property type="term" value="F:RNA-DNA hybrid ribonuclease activity"/>
    <property type="evidence" value="ECO:0007669"/>
    <property type="project" value="InterPro"/>
</dbReference>
<gene>
    <name evidence="2" type="ORF">MERR_LOCUS5725</name>
</gene>
<comment type="caution">
    <text evidence="2">The sequence shown here is derived from an EMBL/GenBank/DDBJ whole genome shotgun (WGS) entry which is preliminary data.</text>
</comment>
<dbReference type="Gene3D" id="3.30.420.10">
    <property type="entry name" value="Ribonuclease H-like superfamily/Ribonuclease H"/>
    <property type="match status" value="1"/>
</dbReference>
<sequence length="105" mass="11827">MDRFVSSPLMMEAIAIRSALHFALENGFSHIRLNSDAQDLIRALVSQEYIKEIYGLLFDIHALAFCFSSISFNFVPRSVNFLSDSIAKSALSRLSSLLSLWDPQL</sequence>
<dbReference type="InterPro" id="IPR036397">
    <property type="entry name" value="RNaseH_sf"/>
</dbReference>
<dbReference type="InterPro" id="IPR052929">
    <property type="entry name" value="RNase_H-like_EbsB-rel"/>
</dbReference>
<dbReference type="OrthoDB" id="1113688at2759"/>
<accession>A0A6D2HPB1</accession>
<dbReference type="PANTHER" id="PTHR47074:SF49">
    <property type="entry name" value="POLYNUCLEOTIDYL TRANSFERASE, RIBONUCLEASE H-LIKE SUPERFAMILY PROTEIN"/>
    <property type="match status" value="1"/>
</dbReference>
<dbReference type="SUPFAM" id="SSF53098">
    <property type="entry name" value="Ribonuclease H-like"/>
    <property type="match status" value="1"/>
</dbReference>
<name>A0A6D2HPB1_9BRAS</name>
<dbReference type="AlphaFoldDB" id="A0A6D2HPB1"/>
<protein>
    <recommendedName>
        <fullName evidence="1">RNase H type-1 domain-containing protein</fullName>
    </recommendedName>
</protein>
<dbReference type="GO" id="GO:0003676">
    <property type="term" value="F:nucleic acid binding"/>
    <property type="evidence" value="ECO:0007669"/>
    <property type="project" value="InterPro"/>
</dbReference>
<keyword evidence="3" id="KW-1185">Reference proteome</keyword>
<dbReference type="CDD" id="cd06222">
    <property type="entry name" value="RNase_H_like"/>
    <property type="match status" value="1"/>
</dbReference>
<evidence type="ECO:0000259" key="1">
    <source>
        <dbReference type="Pfam" id="PF13456"/>
    </source>
</evidence>
<dbReference type="Proteomes" id="UP000467841">
    <property type="component" value="Unassembled WGS sequence"/>
</dbReference>
<dbReference type="InterPro" id="IPR044730">
    <property type="entry name" value="RNase_H-like_dom_plant"/>
</dbReference>
<feature type="domain" description="RNase H type-1" evidence="1">
    <location>
        <begin position="7"/>
        <end position="90"/>
    </location>
</feature>
<evidence type="ECO:0000313" key="2">
    <source>
        <dbReference type="EMBL" id="CAA7018490.1"/>
    </source>
</evidence>
<reference evidence="2" key="1">
    <citation type="submission" date="2020-01" db="EMBL/GenBank/DDBJ databases">
        <authorList>
            <person name="Mishra B."/>
        </authorList>
    </citation>
    <scope>NUCLEOTIDE SEQUENCE [LARGE SCALE GENOMIC DNA]</scope>
</reference>